<dbReference type="RefSeq" id="WP_004072291.1">
    <property type="nucleotide sequence ID" value="NZ_CM001488.1"/>
</dbReference>
<gene>
    <name evidence="2" type="ORF">DespoDRAFT_01270</name>
</gene>
<dbReference type="STRING" id="879212.DespoDRAFT_01270"/>
<dbReference type="HOGENOM" id="CLU_1479804_0_0_7"/>
<feature type="coiled-coil region" evidence="1">
    <location>
        <begin position="4"/>
        <end position="31"/>
    </location>
</feature>
<reference evidence="2 3" key="2">
    <citation type="submission" date="2012-02" db="EMBL/GenBank/DDBJ databases">
        <title>Improved High-Quality Draft sequence of Desulfobacter postgatei 2ac9.</title>
        <authorList>
            <consortium name="US DOE Joint Genome Institute"/>
            <person name="Lucas S."/>
            <person name="Han J."/>
            <person name="Lapidus A."/>
            <person name="Cheng J.-F."/>
            <person name="Goodwin L."/>
            <person name="Pitluck S."/>
            <person name="Peters L."/>
            <person name="Ovchinnikova G."/>
            <person name="Held B."/>
            <person name="Detter J.C."/>
            <person name="Han C."/>
            <person name="Tapia R."/>
            <person name="Land M."/>
            <person name="Hauser L."/>
            <person name="Kyrpides N."/>
            <person name="Ivanova N."/>
            <person name="Pagani I."/>
            <person name="Orellana R."/>
            <person name="Lovley D."/>
            <person name="Woyke T."/>
        </authorList>
    </citation>
    <scope>NUCLEOTIDE SEQUENCE [LARGE SCALE GENOMIC DNA]</scope>
    <source>
        <strain evidence="2 3">2ac9</strain>
    </source>
</reference>
<dbReference type="EMBL" id="CM001488">
    <property type="protein sequence ID" value="EIM63230.1"/>
    <property type="molecule type" value="Genomic_DNA"/>
</dbReference>
<name>I5B167_9BACT</name>
<reference evidence="2 3" key="1">
    <citation type="submission" date="2011-09" db="EMBL/GenBank/DDBJ databases">
        <authorList>
            <consortium name="US DOE Joint Genome Institute (JGI-PGF)"/>
            <person name="Lucas S."/>
            <person name="Han J."/>
            <person name="Lapidus A."/>
            <person name="Cheng J.-F."/>
            <person name="Goodwin L."/>
            <person name="Pitluck S."/>
            <person name="Peters L."/>
            <person name="Land M.L."/>
            <person name="Hauser L."/>
            <person name="Orellana R."/>
            <person name="Lovley D."/>
            <person name="Woyke T.J."/>
        </authorList>
    </citation>
    <scope>NUCLEOTIDE SEQUENCE [LARGE SCALE GENOMIC DNA]</scope>
    <source>
        <strain evidence="2 3">2ac9</strain>
    </source>
</reference>
<sequence length="182" mass="20852">MQSYNELQAFLEDVQKRKMDLNDQKNALIGQREKLRGTWEDAVFNGEGETEAKQAMVDLESKIDNFSDHIRILESRTKTSSKVQELAKAVHADCKHTLQGMRNNYLSQASKVEKIKNDYLRELSILGEIHKVAEQYSFYAAEANHYIPGQSVHCGLNADKFKEVAIDENLVKTTYKNGRNKQ</sequence>
<organism evidence="2 3">
    <name type="scientific">Desulfobacter postgatei 2ac9</name>
    <dbReference type="NCBI Taxonomy" id="879212"/>
    <lineage>
        <taxon>Bacteria</taxon>
        <taxon>Pseudomonadati</taxon>
        <taxon>Thermodesulfobacteriota</taxon>
        <taxon>Desulfobacteria</taxon>
        <taxon>Desulfobacterales</taxon>
        <taxon>Desulfobacteraceae</taxon>
        <taxon>Desulfobacter</taxon>
    </lineage>
</organism>
<evidence type="ECO:0000313" key="2">
    <source>
        <dbReference type="EMBL" id="EIM63230.1"/>
    </source>
</evidence>
<dbReference type="Proteomes" id="UP000005778">
    <property type="component" value="Chromosome"/>
</dbReference>
<accession>I5B167</accession>
<evidence type="ECO:0000313" key="3">
    <source>
        <dbReference type="Proteomes" id="UP000005778"/>
    </source>
</evidence>
<keyword evidence="1" id="KW-0175">Coiled coil</keyword>
<protein>
    <recommendedName>
        <fullName evidence="4">Phage shock protein A (IM30), suppresses sigma54-dependent transcription</fullName>
    </recommendedName>
</protein>
<keyword evidence="3" id="KW-1185">Reference proteome</keyword>
<evidence type="ECO:0000256" key="1">
    <source>
        <dbReference type="SAM" id="Coils"/>
    </source>
</evidence>
<evidence type="ECO:0008006" key="4">
    <source>
        <dbReference type="Google" id="ProtNLM"/>
    </source>
</evidence>
<dbReference type="AlphaFoldDB" id="I5B167"/>
<proteinExistence type="predicted"/>